<dbReference type="Proteomes" id="UP001150238">
    <property type="component" value="Unassembled WGS sequence"/>
</dbReference>
<reference evidence="3" key="1">
    <citation type="submission" date="2022-08" db="EMBL/GenBank/DDBJ databases">
        <authorList>
            <consortium name="DOE Joint Genome Institute"/>
            <person name="Min B."/>
            <person name="Riley R."/>
            <person name="Sierra-Patev S."/>
            <person name="Naranjo-Ortiz M."/>
            <person name="Looney B."/>
            <person name="Konkel Z."/>
            <person name="Slot J.C."/>
            <person name="Sakamoto Y."/>
            <person name="Steenwyk J.L."/>
            <person name="Rokas A."/>
            <person name="Carro J."/>
            <person name="Camarero S."/>
            <person name="Ferreira P."/>
            <person name="Molpeceres G."/>
            <person name="Ruiz-Duenas F.J."/>
            <person name="Serrano A."/>
            <person name="Henrissat B."/>
            <person name="Drula E."/>
            <person name="Hughes K.W."/>
            <person name="Mata J.L."/>
            <person name="Ishikawa N.K."/>
            <person name="Vargas-Isla R."/>
            <person name="Ushijima S."/>
            <person name="Smith C.A."/>
            <person name="Ahrendt S."/>
            <person name="Andreopoulos W."/>
            <person name="He G."/>
            <person name="Labutti K."/>
            <person name="Lipzen A."/>
            <person name="Ng V."/>
            <person name="Sandor L."/>
            <person name="Barry K."/>
            <person name="Martinez A.T."/>
            <person name="Xiao Y."/>
            <person name="Gibbons J.G."/>
            <person name="Terashima K."/>
            <person name="Hibbett D.S."/>
            <person name="Grigoriev I.V."/>
        </authorList>
    </citation>
    <scope>NUCLEOTIDE SEQUENCE</scope>
    <source>
        <strain evidence="3">Sp2 HRB7682 ss15</strain>
    </source>
</reference>
<feature type="repeat" description="RCC1" evidence="2">
    <location>
        <begin position="208"/>
        <end position="266"/>
    </location>
</feature>
<accession>A0A9W8ZQL9</accession>
<dbReference type="AlphaFoldDB" id="A0A9W8ZQL9"/>
<feature type="repeat" description="RCC1" evidence="2">
    <location>
        <begin position="135"/>
        <end position="199"/>
    </location>
</feature>
<sequence length="426" mass="46984">MPFSLVSCGSNAHGQLANGTLDDAHTFQPCIFEDENAKDCSISERIIRIATSGNHVLLLSEFTEESTGWTRRSLWGCGDGHSGQLGNLGRNQDETVFQRIDLQLPEHGLEDYQPRLICCSWETSYVVLSCEGKPDVLISMGSNDFGDLGVGESLSVRAKLFHTVLFDHLPIDELAMDGASLRVISVSAGQHHVIAQIKVQVSDHYGRNLIVGWGAARHGQLGDTSMLNKKTPFFSLPKIIEVPDHPDDPVIQISLGHRHSVFLHESRRLSCLGSNMKSQITDLDTFRNVSFVECTWNGTYFIDTSGFLYATGSHSKGQLGRSLSLEPLTSVQPQPVEFPFATTLSKHISRIACGSEHVLALSIRAESDLRPEVWGWGWNEHGNMGSCSTKDVHTPLKLWPREDDHERAIAVGIWAGCGTSWIAVEK</sequence>
<evidence type="ECO:0000256" key="2">
    <source>
        <dbReference type="PROSITE-ProRule" id="PRU00235"/>
    </source>
</evidence>
<dbReference type="PROSITE" id="PS50012">
    <property type="entry name" value="RCC1_3"/>
    <property type="match status" value="3"/>
</dbReference>
<gene>
    <name evidence="3" type="ORF">C8J55DRAFT_531732</name>
</gene>
<evidence type="ECO:0000313" key="4">
    <source>
        <dbReference type="Proteomes" id="UP001150238"/>
    </source>
</evidence>
<proteinExistence type="predicted"/>
<feature type="repeat" description="RCC1" evidence="2">
    <location>
        <begin position="306"/>
        <end position="364"/>
    </location>
</feature>
<name>A0A9W8ZQL9_9AGAR</name>
<keyword evidence="1" id="KW-0677">Repeat</keyword>
<evidence type="ECO:0000256" key="1">
    <source>
        <dbReference type="ARBA" id="ARBA00022737"/>
    </source>
</evidence>
<dbReference type="SUPFAM" id="SSF50985">
    <property type="entry name" value="RCC1/BLIP-II"/>
    <property type="match status" value="1"/>
</dbReference>
<dbReference type="Pfam" id="PF00415">
    <property type="entry name" value="RCC1"/>
    <property type="match status" value="2"/>
</dbReference>
<dbReference type="InterPro" id="IPR051210">
    <property type="entry name" value="Ub_ligase/GEF_domain"/>
</dbReference>
<dbReference type="Gene3D" id="2.130.10.30">
    <property type="entry name" value="Regulator of chromosome condensation 1/beta-lactamase-inhibitor protein II"/>
    <property type="match status" value="2"/>
</dbReference>
<reference evidence="3" key="2">
    <citation type="journal article" date="2023" name="Proc. Natl. Acad. Sci. U.S.A.">
        <title>A global phylogenomic analysis of the shiitake genus Lentinula.</title>
        <authorList>
            <person name="Sierra-Patev S."/>
            <person name="Min B."/>
            <person name="Naranjo-Ortiz M."/>
            <person name="Looney B."/>
            <person name="Konkel Z."/>
            <person name="Slot J.C."/>
            <person name="Sakamoto Y."/>
            <person name="Steenwyk J.L."/>
            <person name="Rokas A."/>
            <person name="Carro J."/>
            <person name="Camarero S."/>
            <person name="Ferreira P."/>
            <person name="Molpeceres G."/>
            <person name="Ruiz-Duenas F.J."/>
            <person name="Serrano A."/>
            <person name="Henrissat B."/>
            <person name="Drula E."/>
            <person name="Hughes K.W."/>
            <person name="Mata J.L."/>
            <person name="Ishikawa N.K."/>
            <person name="Vargas-Isla R."/>
            <person name="Ushijima S."/>
            <person name="Smith C.A."/>
            <person name="Donoghue J."/>
            <person name="Ahrendt S."/>
            <person name="Andreopoulos W."/>
            <person name="He G."/>
            <person name="LaButti K."/>
            <person name="Lipzen A."/>
            <person name="Ng V."/>
            <person name="Riley R."/>
            <person name="Sandor L."/>
            <person name="Barry K."/>
            <person name="Martinez A.T."/>
            <person name="Xiao Y."/>
            <person name="Gibbons J.G."/>
            <person name="Terashima K."/>
            <person name="Grigoriev I.V."/>
            <person name="Hibbett D."/>
        </authorList>
    </citation>
    <scope>NUCLEOTIDE SEQUENCE</scope>
    <source>
        <strain evidence="3">Sp2 HRB7682 ss15</strain>
    </source>
</reference>
<dbReference type="PRINTS" id="PR00633">
    <property type="entry name" value="RCCNDNSATION"/>
</dbReference>
<protein>
    <submittedName>
        <fullName evidence="3">Regulator of chromosome condensation 1/beta-lactamase-inhibitor protein II</fullName>
    </submittedName>
</protein>
<evidence type="ECO:0000313" key="3">
    <source>
        <dbReference type="EMBL" id="KAJ4463510.1"/>
    </source>
</evidence>
<dbReference type="PANTHER" id="PTHR22870:SF408">
    <property type="entry name" value="OS09G0560450 PROTEIN"/>
    <property type="match status" value="1"/>
</dbReference>
<dbReference type="InterPro" id="IPR000408">
    <property type="entry name" value="Reg_chr_condens"/>
</dbReference>
<dbReference type="PANTHER" id="PTHR22870">
    <property type="entry name" value="REGULATOR OF CHROMOSOME CONDENSATION"/>
    <property type="match status" value="1"/>
</dbReference>
<dbReference type="EMBL" id="JANVFS010000071">
    <property type="protein sequence ID" value="KAJ4463510.1"/>
    <property type="molecule type" value="Genomic_DNA"/>
</dbReference>
<organism evidence="3 4">
    <name type="scientific">Lentinula lateritia</name>
    <dbReference type="NCBI Taxonomy" id="40482"/>
    <lineage>
        <taxon>Eukaryota</taxon>
        <taxon>Fungi</taxon>
        <taxon>Dikarya</taxon>
        <taxon>Basidiomycota</taxon>
        <taxon>Agaricomycotina</taxon>
        <taxon>Agaricomycetes</taxon>
        <taxon>Agaricomycetidae</taxon>
        <taxon>Agaricales</taxon>
        <taxon>Marasmiineae</taxon>
        <taxon>Omphalotaceae</taxon>
        <taxon>Lentinula</taxon>
    </lineage>
</organism>
<dbReference type="InterPro" id="IPR009091">
    <property type="entry name" value="RCC1/BLIP-II"/>
</dbReference>
<comment type="caution">
    <text evidence="3">The sequence shown here is derived from an EMBL/GenBank/DDBJ whole genome shotgun (WGS) entry which is preliminary data.</text>
</comment>